<feature type="transmembrane region" description="Helical" evidence="1">
    <location>
        <begin position="93"/>
        <end position="114"/>
    </location>
</feature>
<dbReference type="AlphaFoldDB" id="E4T8N7"/>
<feature type="transmembrane region" description="Helical" evidence="1">
    <location>
        <begin position="12"/>
        <end position="30"/>
    </location>
</feature>
<feature type="transmembrane region" description="Helical" evidence="1">
    <location>
        <begin position="308"/>
        <end position="327"/>
    </location>
</feature>
<dbReference type="Pfam" id="PF13687">
    <property type="entry name" value="DUF4153"/>
    <property type="match status" value="1"/>
</dbReference>
<feature type="transmembrane region" description="Helical" evidence="1">
    <location>
        <begin position="207"/>
        <end position="229"/>
    </location>
</feature>
<dbReference type="InterPro" id="IPR025291">
    <property type="entry name" value="DUF4153"/>
</dbReference>
<dbReference type="EMBL" id="CP002345">
    <property type="protein sequence ID" value="ADQ81146.1"/>
    <property type="molecule type" value="Genomic_DNA"/>
</dbReference>
<evidence type="ECO:0000313" key="2">
    <source>
        <dbReference type="EMBL" id="ADQ81146.1"/>
    </source>
</evidence>
<evidence type="ECO:0000256" key="1">
    <source>
        <dbReference type="SAM" id="Phobius"/>
    </source>
</evidence>
<gene>
    <name evidence="2" type="ordered locus">Palpr_3018</name>
</gene>
<reference key="1">
    <citation type="submission" date="2010-11" db="EMBL/GenBank/DDBJ databases">
        <title>The complete genome of Paludibacter propionicigenes DSM 17365.</title>
        <authorList>
            <consortium name="US DOE Joint Genome Institute (JGI-PGF)"/>
            <person name="Lucas S."/>
            <person name="Copeland A."/>
            <person name="Lapidus A."/>
            <person name="Bruce D."/>
            <person name="Goodwin L."/>
            <person name="Pitluck S."/>
            <person name="Kyrpides N."/>
            <person name="Mavromatis K."/>
            <person name="Ivanova N."/>
            <person name="Munk A.C."/>
            <person name="Brettin T."/>
            <person name="Detter J.C."/>
            <person name="Han C."/>
            <person name="Tapia R."/>
            <person name="Land M."/>
            <person name="Hauser L."/>
            <person name="Markowitz V."/>
            <person name="Cheng J.-F."/>
            <person name="Hugenholtz P."/>
            <person name="Woyke T."/>
            <person name="Wu D."/>
            <person name="Gronow S."/>
            <person name="Wellnitz S."/>
            <person name="Brambilla E."/>
            <person name="Klenk H.-P."/>
            <person name="Eisen J.A."/>
        </authorList>
    </citation>
    <scope>NUCLEOTIDE SEQUENCE</scope>
    <source>
        <strain>WB4</strain>
    </source>
</reference>
<evidence type="ECO:0008006" key="4">
    <source>
        <dbReference type="Google" id="ProtNLM"/>
    </source>
</evidence>
<dbReference type="HOGENOM" id="CLU_030795_0_0_10"/>
<feature type="transmembrane region" description="Helical" evidence="1">
    <location>
        <begin position="42"/>
        <end position="59"/>
    </location>
</feature>
<keyword evidence="1" id="KW-0472">Membrane</keyword>
<dbReference type="eggNOG" id="COG1835">
    <property type="taxonomic scope" value="Bacteria"/>
</dbReference>
<dbReference type="Proteomes" id="UP000008718">
    <property type="component" value="Chromosome"/>
</dbReference>
<protein>
    <recommendedName>
        <fullName evidence="4">DUF4153 domain-containing protein</fullName>
    </recommendedName>
</protein>
<feature type="transmembrane region" description="Helical" evidence="1">
    <location>
        <begin position="275"/>
        <end position="296"/>
    </location>
</feature>
<evidence type="ECO:0000313" key="3">
    <source>
        <dbReference type="Proteomes" id="UP000008718"/>
    </source>
</evidence>
<feature type="transmembrane region" description="Helical" evidence="1">
    <location>
        <begin position="71"/>
        <end position="87"/>
    </location>
</feature>
<keyword evidence="3" id="KW-1185">Reference proteome</keyword>
<keyword evidence="1" id="KW-1133">Transmembrane helix</keyword>
<keyword evidence="1" id="KW-0812">Transmembrane</keyword>
<accession>E4T8N7</accession>
<feature type="transmembrane region" description="Helical" evidence="1">
    <location>
        <begin position="167"/>
        <end position="186"/>
    </location>
</feature>
<proteinExistence type="predicted"/>
<name>E4T8N7_PALPW</name>
<dbReference type="STRING" id="694427.Palpr_3018"/>
<feature type="transmembrane region" description="Helical" evidence="1">
    <location>
        <begin position="134"/>
        <end position="155"/>
    </location>
</feature>
<feature type="transmembrane region" description="Helical" evidence="1">
    <location>
        <begin position="241"/>
        <end position="263"/>
    </location>
</feature>
<dbReference type="KEGG" id="ppn:Palpr_3018"/>
<reference evidence="2 3" key="2">
    <citation type="journal article" date="2011" name="Stand. Genomic Sci.">
        <title>Complete genome sequence of Paludibacter propionicigenes type strain (WB4).</title>
        <authorList>
            <person name="Gronow S."/>
            <person name="Munk C."/>
            <person name="Lapidus A."/>
            <person name="Nolan M."/>
            <person name="Lucas S."/>
            <person name="Hammon N."/>
            <person name="Deshpande S."/>
            <person name="Cheng J.F."/>
            <person name="Tapia R."/>
            <person name="Han C."/>
            <person name="Goodwin L."/>
            <person name="Pitluck S."/>
            <person name="Liolios K."/>
            <person name="Ivanova N."/>
            <person name="Mavromatis K."/>
            <person name="Mikhailova N."/>
            <person name="Pati A."/>
            <person name="Chen A."/>
            <person name="Palaniappan K."/>
            <person name="Land M."/>
            <person name="Hauser L."/>
            <person name="Chang Y.J."/>
            <person name="Jeffries C.D."/>
            <person name="Brambilla E."/>
            <person name="Rohde M."/>
            <person name="Goker M."/>
            <person name="Detter J.C."/>
            <person name="Woyke T."/>
            <person name="Bristow J."/>
            <person name="Eisen J.A."/>
            <person name="Markowitz V."/>
            <person name="Hugenholtz P."/>
            <person name="Kyrpides N.C."/>
            <person name="Klenk H.P."/>
        </authorList>
    </citation>
    <scope>NUCLEOTIDE SEQUENCE [LARGE SCALE GENOMIC DNA]</scope>
    <source>
        <strain evidence="3">DSM 17365 / JCM 13257 / WB4</strain>
    </source>
</reference>
<organism evidence="2 3">
    <name type="scientific">Paludibacter propionicigenes (strain DSM 17365 / JCM 13257 / WB4)</name>
    <dbReference type="NCBI Taxonomy" id="694427"/>
    <lineage>
        <taxon>Bacteria</taxon>
        <taxon>Pseudomonadati</taxon>
        <taxon>Bacteroidota</taxon>
        <taxon>Bacteroidia</taxon>
        <taxon>Bacteroidales</taxon>
        <taxon>Paludibacteraceae</taxon>
        <taxon>Paludibacter</taxon>
    </lineage>
</organism>
<feature type="transmembrane region" description="Helical" evidence="1">
    <location>
        <begin position="334"/>
        <end position="354"/>
    </location>
</feature>
<sequence>MISRFRQVLIRFPFSLSFIVGFSVLCFMSIQRVNVDIQERLWAFFGLGTLLNVAATLYLEDLKNSFQKISLNLLLIIIFAVYCFMLPEKLIEFQYYQLFSLGLVFTLAAFFISFLRKNSEIPFWNFSKQSIIQLIITVVFAAVLYGGLGLAILSLDKLFKIEISSKVYAHLAVFSFVLFAPTYFLSNIPDKIEKRKQEFSFEKIIKIFGLYILLPILAIYTLILYVYLIQIVLKWQLPNGWVSTLVSVLGLGGFLCMLILHPLYLSNKNKVVDVFVRLFPVLLFPLLVLMSVGIYRRIADYDLTINRLYVMILNLWFYGISIYLLVSKAKQIKWIVISFATITFLSSIGPWSVFSVTRNSLKTQLEKQLTVLHMLKDGKIVPKQTQQKDTATVQRATETVRYLVLSYGAESLQPYFSNSLKNKHVYDILEQLNLNTNDIDVNRYFHLYLENDSCIFNTDSYPVFVDLNVFNSGSNTDRAKNICENSQLKVEFYNGDLLVTNKLIKNGTYTIALRNKIKSLLKYNIEKINSPEKMTIKSENYKLILKTVSGKRNATKEGIELSNFDAYLFLK</sequence>